<dbReference type="InterPro" id="IPR025110">
    <property type="entry name" value="AMP-bd_C"/>
</dbReference>
<dbReference type="CDD" id="cd05930">
    <property type="entry name" value="A_NRPS"/>
    <property type="match status" value="1"/>
</dbReference>
<dbReference type="NCBIfam" id="TIGR01733">
    <property type="entry name" value="AA-adenyl-dom"/>
    <property type="match status" value="2"/>
</dbReference>
<dbReference type="Gene3D" id="3.30.300.30">
    <property type="match status" value="2"/>
</dbReference>
<feature type="domain" description="Carrier" evidence="2">
    <location>
        <begin position="766"/>
        <end position="841"/>
    </location>
</feature>
<dbReference type="InterPro" id="IPR036736">
    <property type="entry name" value="ACP-like_sf"/>
</dbReference>
<dbReference type="PROSITE" id="PS00455">
    <property type="entry name" value="AMP_BINDING"/>
    <property type="match status" value="2"/>
</dbReference>
<name>A0ABS4K5Z8_9CLOT</name>
<dbReference type="InterPro" id="IPR000873">
    <property type="entry name" value="AMP-dep_synth/lig_dom"/>
</dbReference>
<protein>
    <submittedName>
        <fullName evidence="3">Amino acid adenylation domain-containing protein</fullName>
    </submittedName>
</protein>
<evidence type="ECO:0000256" key="1">
    <source>
        <dbReference type="ARBA" id="ARBA00001957"/>
    </source>
</evidence>
<keyword evidence="4" id="KW-1185">Reference proteome</keyword>
<dbReference type="Pfam" id="PF00550">
    <property type="entry name" value="PP-binding"/>
    <property type="match status" value="2"/>
</dbReference>
<dbReference type="Pfam" id="PF13193">
    <property type="entry name" value="AMP-binding_C"/>
    <property type="match status" value="2"/>
</dbReference>
<dbReference type="InterPro" id="IPR020845">
    <property type="entry name" value="AMP-binding_CS"/>
</dbReference>
<dbReference type="SUPFAM" id="SSF52777">
    <property type="entry name" value="CoA-dependent acyltransferases"/>
    <property type="match status" value="4"/>
</dbReference>
<sequence>MEQVNKGLGHWNDQLKNLKSHEKFLWDYCDKSLYKKCIYKEVFDKEIGNTVSDICKNNNLLIYTFLVSTLKVTLSKYMGKNNIAIGIPCYSNQNMRGNVHINKLLPLVSYIDPEMTYLEYMGSIKAKVLENYKNQSYLSSKILVQNGLVNDVMELSPISICMKGLHEDIDINYICESSKNELSFLLDPMKDKSIGIKIVYNSNKITEDTVKALYQSYETALIDILNNYNKKIKDIKILSQKDMEKILHEFNDTKADYPKDKTIHELFQDQVEKTPDNIAVIFEDKKLTYRELNERSNSLARVLRDKGVKADSIVGIVVERSLEMIVGIMGILKAGGAYLPIDPNYPKGRIEYMLKDSGCRVLLSKNDLVETIEFNGEIIDLYDENLFNRGSSNLEKINNSTKLAYIIYTSGTTGKPKGAMIEHRSLVNRLNWMQKKYPITEKDTILQKTTYTFDVSVWEILWWSLVGAKVCMLTPNGEKDPMKIIETIDKYEVTTMHFVPSMLDVFLYCVEENRNNINLSSLRQVFSSGEALNFKQVSKFYKEFETGKKLINLYGPTEATIDVAYFDCASDGKRIIPIGKPIDNTELYILKNNELVPIGVAGELYIAGHGLARGYVNRPELTDEKFVDNPFEHGTKMYKTGDLARWLPDGNIEFLGRIDNQVKIRGFRIELGEIENRLLQHENIKEAAVLVKENKDSEKYICAYVVSDKKLQELDLKGYLKETLPEYMVPAYFVQVEKMPLKTNGKLERRALPEPNLDVTLTEYEAPRNKVEETLSKIWSEILGVEKVGINDNFFDLGGHSLKATMLMAKIHKELNKEVPLKELFKMPTIKELSQYIKNAEESPYSKIEKVEEKEYYEASSAQKRMYMLQQFDKNSTAYNMPVAFELKGEVDKWRVEEAFKKLVKRHEALRTYFQSNSSEIVQKVQKNYTFELMSKKEEGDIESIIDNFVRPFNLEKAPLFRVELIENENKTYLLIDMHHIISDGTSMGILIKDFENLYNQQDLDLLKLQYKDFAAWQNGLLKSQDMKKQEQYWINMFSDEIPVLNMPTDYKRPDVQSFEGDSVKFVIDKDTTIELKNLAKETGATIYMVLLSAVNILLSKYSGQEDVIVGSPIAGRKQENLQNIIGMFVNTLSMRNYPLGNKTYEEFLTEVKTNCLKAYENQEYQFEELVEKLNLKRYSNRNPVFDVMFILQNMKQYGVKLNNCSIEQYAYKNKTSKFDLLFIATEYEEKINFEIQYCSGLFKQDTVEKMIKRFKKVLSNITNNRHVQISEIDVLLDEERKKLLIEFNNTDVLYDNTITIKELFEERVEKTPNDVALVFKNKTMTYNDVNEYSNNLASYLFHHGNVGNNSKVGILMERSELMIIAILATLKVGGTYVPIDPQYPIDRIKIIAEDCEIRNMISSKEQIPILNKLQWECSKFQNYICLNCNNVYDVEEFNDSNFMSEDLWNHVVSSSSSKIGEGGWKSSYNGQEFSCEEMKEYSENTLYKLKPYINKDSKVLEIGCASGLTMFEIAPHVNEYFGTDMSGAVIERNSERVEKGCIKNIKLKCLKAHEINEIDDGDFDVIIINSVIQYFPGHNYLRSIIEKSLNLLKDKGIIYIGDIMDSELKEDLIESLNEFKRNNSSHGNKTKIQFDSELFVPRAYFEDIAIDFQEINKIEFSKKIHTIENELTKFRYDCVIEVSKSHSRKCIDKKYKYQHGLMDLMKYKNIPYISNIKSSDLAYILYTSGSTGKPKGVEVQHKAVVNFINGIVSSINFTNKNAILCATNISFDIFVLETLLPLILGLKIVIADEEEQINPQLLKKLIHDWNIDVLQVTPSRMQMIINEDKAVEELKKLKIILVGGEPLKETLLKSLSQTTNASIYNMYGPTETTVWSTFSKQSFTEQITIGKPINNTQIYILDKYMKLVPIGTSGEMYISGDGLAKGYVNNTELTAEKFIKNPFKLQGKMYKTGDFARWLPDGNIEFLGRIDNQVKIRGFRIELGEIENRLLQHEYIKGVVVLVKENKKNDKKICAYVVGEKNLNDLNLKSYVKEKLPDYMIPDIFVDIDEIPLTTNGKVDKKSLPEPVWENNLTEYQAPTNEIEERLVKVWSQVLGKEKIGINCSFFEIGGNSLNTLNLAEYIHKEFDVKIKIIDIFSYPLLKEQAELIESKINFSNSVLEIDEYIKNEISKDCSIQFIKNKGDIEITTSDKEIEEKIKKHIYENYSDKLKNSIACSKVEKSLRKIQVNEINKIILEAKQNCEEISNVISNRANLKYIDFFGTLKNQFSLKRKSLLQMNVVLNSVDFIELKNRLKNFINKHELLRTHITCEDEKYFFLTCDKVEDIPIYVVELLNCTHEDALESKLKILNELRVDFVKKSFLNEILWNWVIFKEDDNFEVFIIIDHKISDGFAEGIIKRDLLKESKKLINSEIDSYFEYVDVTRKSMTQEKIDLYYNSEDYNKLKNSVNNFLNNSDKENHNNESAYRRAFKYKILEDISYNNEEKERIAFNLIVNMCGVLFNTNEIPIRVTRHGRHFDNKNYIGATRCNMKRIA</sequence>
<comment type="caution">
    <text evidence="3">The sequence shown here is derived from an EMBL/GenBank/DDBJ whole genome shotgun (WGS) entry which is preliminary data.</text>
</comment>
<dbReference type="InterPro" id="IPR010071">
    <property type="entry name" value="AA_adenyl_dom"/>
</dbReference>
<dbReference type="InterPro" id="IPR009081">
    <property type="entry name" value="PP-bd_ACP"/>
</dbReference>
<dbReference type="InterPro" id="IPR001242">
    <property type="entry name" value="Condensation_dom"/>
</dbReference>
<reference evidence="3 4" key="1">
    <citation type="submission" date="2021-03" db="EMBL/GenBank/DDBJ databases">
        <title>Genomic Encyclopedia of Type Strains, Phase IV (KMG-IV): sequencing the most valuable type-strain genomes for metagenomic binning, comparative biology and taxonomic classification.</title>
        <authorList>
            <person name="Goeker M."/>
        </authorList>
    </citation>
    <scope>NUCLEOTIDE SEQUENCE [LARGE SCALE GENOMIC DNA]</scope>
    <source>
        <strain evidence="3 4">DSM 28650</strain>
    </source>
</reference>
<dbReference type="Gene3D" id="3.40.50.150">
    <property type="entry name" value="Vaccinia Virus protein VP39"/>
    <property type="match status" value="1"/>
</dbReference>
<dbReference type="CDD" id="cd19531">
    <property type="entry name" value="LCL_NRPS-like"/>
    <property type="match status" value="1"/>
</dbReference>
<dbReference type="Gene3D" id="2.30.38.10">
    <property type="entry name" value="Luciferase, Domain 3"/>
    <property type="match status" value="1"/>
</dbReference>
<dbReference type="Proteomes" id="UP001519308">
    <property type="component" value="Unassembled WGS sequence"/>
</dbReference>
<dbReference type="SUPFAM" id="SSF53335">
    <property type="entry name" value="S-adenosyl-L-methionine-dependent methyltransferases"/>
    <property type="match status" value="1"/>
</dbReference>
<dbReference type="Pfam" id="PF00501">
    <property type="entry name" value="AMP-binding"/>
    <property type="match status" value="3"/>
</dbReference>
<dbReference type="Gene3D" id="1.10.1200.10">
    <property type="entry name" value="ACP-like"/>
    <property type="match status" value="2"/>
</dbReference>
<dbReference type="PROSITE" id="PS50075">
    <property type="entry name" value="CARRIER"/>
    <property type="match status" value="2"/>
</dbReference>
<proteinExistence type="predicted"/>
<evidence type="ECO:0000313" key="4">
    <source>
        <dbReference type="Proteomes" id="UP001519308"/>
    </source>
</evidence>
<dbReference type="NCBIfam" id="NF003417">
    <property type="entry name" value="PRK04813.1"/>
    <property type="match status" value="3"/>
</dbReference>
<evidence type="ECO:0000313" key="3">
    <source>
        <dbReference type="EMBL" id="MBP2023200.1"/>
    </source>
</evidence>
<dbReference type="Gene3D" id="3.30.559.30">
    <property type="entry name" value="Nonribosomal peptide synthetase, condensation domain"/>
    <property type="match status" value="2"/>
</dbReference>
<dbReference type="PANTHER" id="PTHR45527:SF1">
    <property type="entry name" value="FATTY ACID SYNTHASE"/>
    <property type="match status" value="1"/>
</dbReference>
<dbReference type="Gene3D" id="3.40.50.12780">
    <property type="entry name" value="N-terminal domain of ligase-like"/>
    <property type="match status" value="2"/>
</dbReference>
<dbReference type="InterPro" id="IPR025714">
    <property type="entry name" value="Methyltranfer_dom"/>
</dbReference>
<dbReference type="EMBL" id="JAGGLL010000024">
    <property type="protein sequence ID" value="MBP2023200.1"/>
    <property type="molecule type" value="Genomic_DNA"/>
</dbReference>
<dbReference type="Gene3D" id="3.30.559.10">
    <property type="entry name" value="Chloramphenicol acetyltransferase-like domain"/>
    <property type="match status" value="1"/>
</dbReference>
<accession>A0ABS4K5Z8</accession>
<organism evidence="3 4">
    <name type="scientific">Clostridium punense</name>
    <dbReference type="NCBI Taxonomy" id="1054297"/>
    <lineage>
        <taxon>Bacteria</taxon>
        <taxon>Bacillati</taxon>
        <taxon>Bacillota</taxon>
        <taxon>Clostridia</taxon>
        <taxon>Eubacteriales</taxon>
        <taxon>Clostridiaceae</taxon>
        <taxon>Clostridium</taxon>
    </lineage>
</organism>
<dbReference type="SUPFAM" id="SSF47336">
    <property type="entry name" value="ACP-like"/>
    <property type="match status" value="2"/>
</dbReference>
<dbReference type="InterPro" id="IPR042099">
    <property type="entry name" value="ANL_N_sf"/>
</dbReference>
<dbReference type="RefSeq" id="WP_245353378.1">
    <property type="nucleotide sequence ID" value="NZ_JAGGLL010000024.1"/>
</dbReference>
<dbReference type="InterPro" id="IPR045851">
    <property type="entry name" value="AMP-bd_C_sf"/>
</dbReference>
<feature type="domain" description="Carrier" evidence="2">
    <location>
        <begin position="2079"/>
        <end position="2154"/>
    </location>
</feature>
<dbReference type="CDD" id="cd02440">
    <property type="entry name" value="AdoMet_MTases"/>
    <property type="match status" value="1"/>
</dbReference>
<evidence type="ECO:0000259" key="2">
    <source>
        <dbReference type="PROSITE" id="PS50075"/>
    </source>
</evidence>
<comment type="cofactor">
    <cofactor evidence="1">
        <name>pantetheine 4'-phosphate</name>
        <dbReference type="ChEBI" id="CHEBI:47942"/>
    </cofactor>
</comment>
<dbReference type="Pfam" id="PF13847">
    <property type="entry name" value="Methyltransf_31"/>
    <property type="match status" value="1"/>
</dbReference>
<dbReference type="Pfam" id="PF00668">
    <property type="entry name" value="Condensation"/>
    <property type="match status" value="2"/>
</dbReference>
<dbReference type="Gene3D" id="3.40.50.980">
    <property type="match status" value="2"/>
</dbReference>
<gene>
    <name evidence="3" type="ORF">J2Z44_003035</name>
</gene>
<dbReference type="SUPFAM" id="SSF56801">
    <property type="entry name" value="Acetyl-CoA synthetase-like"/>
    <property type="match status" value="2"/>
</dbReference>
<dbReference type="InterPro" id="IPR029063">
    <property type="entry name" value="SAM-dependent_MTases_sf"/>
</dbReference>
<dbReference type="InterPro" id="IPR023213">
    <property type="entry name" value="CAT-like_dom_sf"/>
</dbReference>
<dbReference type="PANTHER" id="PTHR45527">
    <property type="entry name" value="NONRIBOSOMAL PEPTIDE SYNTHETASE"/>
    <property type="match status" value="1"/>
</dbReference>